<keyword evidence="4" id="KW-1185">Reference proteome</keyword>
<keyword evidence="2" id="KW-0472">Membrane</keyword>
<evidence type="ECO:0000256" key="2">
    <source>
        <dbReference type="SAM" id="Phobius"/>
    </source>
</evidence>
<name>A0A0C9U9N7_SPHS4</name>
<keyword evidence="2" id="KW-1133">Transmembrane helix</keyword>
<evidence type="ECO:0000256" key="1">
    <source>
        <dbReference type="SAM" id="MobiDB-lite"/>
    </source>
</evidence>
<feature type="compositionally biased region" description="Basic and acidic residues" evidence="1">
    <location>
        <begin position="26"/>
        <end position="47"/>
    </location>
</feature>
<dbReference type="OrthoDB" id="2653987at2759"/>
<feature type="region of interest" description="Disordered" evidence="1">
    <location>
        <begin position="126"/>
        <end position="147"/>
    </location>
</feature>
<protein>
    <submittedName>
        <fullName evidence="3">Uncharacterized protein</fullName>
    </submittedName>
</protein>
<reference evidence="3 4" key="1">
    <citation type="submission" date="2014-06" db="EMBL/GenBank/DDBJ databases">
        <title>Evolutionary Origins and Diversification of the Mycorrhizal Mutualists.</title>
        <authorList>
            <consortium name="DOE Joint Genome Institute"/>
            <consortium name="Mycorrhizal Genomics Consortium"/>
            <person name="Kohler A."/>
            <person name="Kuo A."/>
            <person name="Nagy L.G."/>
            <person name="Floudas D."/>
            <person name="Copeland A."/>
            <person name="Barry K.W."/>
            <person name="Cichocki N."/>
            <person name="Veneault-Fourrey C."/>
            <person name="LaButti K."/>
            <person name="Lindquist E.A."/>
            <person name="Lipzen A."/>
            <person name="Lundell T."/>
            <person name="Morin E."/>
            <person name="Murat C."/>
            <person name="Riley R."/>
            <person name="Ohm R."/>
            <person name="Sun H."/>
            <person name="Tunlid A."/>
            <person name="Henrissat B."/>
            <person name="Grigoriev I.V."/>
            <person name="Hibbett D.S."/>
            <person name="Martin F."/>
        </authorList>
    </citation>
    <scope>NUCLEOTIDE SEQUENCE [LARGE SCALE GENOMIC DNA]</scope>
    <source>
        <strain evidence="3 4">SS14</strain>
    </source>
</reference>
<feature type="transmembrane region" description="Helical" evidence="2">
    <location>
        <begin position="94"/>
        <end position="118"/>
    </location>
</feature>
<feature type="compositionally biased region" description="Polar residues" evidence="1">
    <location>
        <begin position="1"/>
        <end position="10"/>
    </location>
</feature>
<feature type="region of interest" description="Disordered" evidence="1">
    <location>
        <begin position="1"/>
        <end position="47"/>
    </location>
</feature>
<evidence type="ECO:0000313" key="4">
    <source>
        <dbReference type="Proteomes" id="UP000054279"/>
    </source>
</evidence>
<accession>A0A0C9U9N7</accession>
<feature type="compositionally biased region" description="Basic and acidic residues" evidence="1">
    <location>
        <begin position="126"/>
        <end position="135"/>
    </location>
</feature>
<sequence>MSSTSTNNAQYARADNGPNSMPKKSKTQDDQNKEDEKNKKQAEKDLEKSWNDRLQLISVITTFFAANEAQMLSITTPGSGDTVTLAGVTANACLAGALVFHSAAAIFSFVAAFVLVRFRLKEAKLEKKNPSDTEKQPPQGIQSTNPHIAMQRVGYRQKVTEISVA</sequence>
<evidence type="ECO:0000313" key="3">
    <source>
        <dbReference type="EMBL" id="KIJ31254.1"/>
    </source>
</evidence>
<dbReference type="EMBL" id="KN837245">
    <property type="protein sequence ID" value="KIJ31254.1"/>
    <property type="molecule type" value="Genomic_DNA"/>
</dbReference>
<dbReference type="HOGENOM" id="CLU_1611832_0_0_1"/>
<organism evidence="3 4">
    <name type="scientific">Sphaerobolus stellatus (strain SS14)</name>
    <dbReference type="NCBI Taxonomy" id="990650"/>
    <lineage>
        <taxon>Eukaryota</taxon>
        <taxon>Fungi</taxon>
        <taxon>Dikarya</taxon>
        <taxon>Basidiomycota</taxon>
        <taxon>Agaricomycotina</taxon>
        <taxon>Agaricomycetes</taxon>
        <taxon>Phallomycetidae</taxon>
        <taxon>Geastrales</taxon>
        <taxon>Sphaerobolaceae</taxon>
        <taxon>Sphaerobolus</taxon>
    </lineage>
</organism>
<keyword evidence="2" id="KW-0812">Transmembrane</keyword>
<dbReference type="Proteomes" id="UP000054279">
    <property type="component" value="Unassembled WGS sequence"/>
</dbReference>
<dbReference type="AlphaFoldDB" id="A0A0C9U9N7"/>
<gene>
    <name evidence="3" type="ORF">M422DRAFT_267061</name>
</gene>
<proteinExistence type="predicted"/>